<sequence>MLYGILLDRMSLSAKNGWIDKNGRVYIIFTIDEAKMALNCAEQKAIKLLSELEKKAGLIERKRQGLGKPNLIYVKNFISAVDSQLLNCENHNSGTMEITTQELPKSQCNNTDIKNTEFSDTDSIFPSGNGGMMDENDRYQEYFDYFSDQLSMDLLKKDYPYDSEMLDNILELIVETVCTKRPLIRIGAEERPTEIVRSRFMKLNAEHIRYVMDCFKENTTNLRGGERGSTTMKNRNI</sequence>
<evidence type="ECO:0000259" key="2">
    <source>
        <dbReference type="Pfam" id="PF19481"/>
    </source>
</evidence>
<dbReference type="InterPro" id="IPR046059">
    <property type="entry name" value="DUF6017"/>
</dbReference>
<evidence type="ECO:0000259" key="1">
    <source>
        <dbReference type="Pfam" id="PF06970"/>
    </source>
</evidence>
<dbReference type="EMBL" id="AJWZ01001847">
    <property type="protein sequence ID" value="EKC72605.1"/>
    <property type="molecule type" value="Genomic_DNA"/>
</dbReference>
<feature type="domain" description="DUF6017" evidence="2">
    <location>
        <begin position="139"/>
        <end position="223"/>
    </location>
</feature>
<dbReference type="Pfam" id="PF06970">
    <property type="entry name" value="RepA_N"/>
    <property type="match status" value="1"/>
</dbReference>
<feature type="non-terminal residue" evidence="3">
    <location>
        <position position="237"/>
    </location>
</feature>
<proteinExistence type="predicted"/>
<accession>K1U2P3</accession>
<organism evidence="3">
    <name type="scientific">human gut metagenome</name>
    <dbReference type="NCBI Taxonomy" id="408170"/>
    <lineage>
        <taxon>unclassified sequences</taxon>
        <taxon>metagenomes</taxon>
        <taxon>organismal metagenomes</taxon>
    </lineage>
</organism>
<dbReference type="AlphaFoldDB" id="K1U2P3"/>
<dbReference type="InterPro" id="IPR010724">
    <property type="entry name" value="RepA_N"/>
</dbReference>
<dbReference type="Pfam" id="PF19481">
    <property type="entry name" value="DUF6017"/>
    <property type="match status" value="1"/>
</dbReference>
<gene>
    <name evidence="3" type="ORF">OBE_02807</name>
</gene>
<evidence type="ECO:0000313" key="3">
    <source>
        <dbReference type="EMBL" id="EKC72605.1"/>
    </source>
</evidence>
<comment type="caution">
    <text evidence="3">The sequence shown here is derived from an EMBL/GenBank/DDBJ whole genome shotgun (WGS) entry which is preliminary data.</text>
</comment>
<name>K1U2P3_9ZZZZ</name>
<protein>
    <submittedName>
        <fullName evidence="3">Replication initiator protein A (RepA)</fullName>
    </submittedName>
</protein>
<feature type="domain" description="Replication initiator A N-terminal" evidence="1">
    <location>
        <begin position="2"/>
        <end position="52"/>
    </location>
</feature>
<reference evidence="3" key="1">
    <citation type="journal article" date="2013" name="Environ. Microbiol.">
        <title>Microbiota from the distal guts of lean and obese adolescents exhibit partial functional redundancy besides clear differences in community structure.</title>
        <authorList>
            <person name="Ferrer M."/>
            <person name="Ruiz A."/>
            <person name="Lanza F."/>
            <person name="Haange S.B."/>
            <person name="Oberbach A."/>
            <person name="Till H."/>
            <person name="Bargiela R."/>
            <person name="Campoy C."/>
            <person name="Segura M.T."/>
            <person name="Richter M."/>
            <person name="von Bergen M."/>
            <person name="Seifert J."/>
            <person name="Suarez A."/>
        </authorList>
    </citation>
    <scope>NUCLEOTIDE SEQUENCE</scope>
</reference>